<feature type="transmembrane region" description="Helical" evidence="7">
    <location>
        <begin position="389"/>
        <end position="409"/>
    </location>
</feature>
<feature type="region of interest" description="Disordered" evidence="6">
    <location>
        <begin position="190"/>
        <end position="211"/>
    </location>
</feature>
<dbReference type="Pfam" id="PF06271">
    <property type="entry name" value="RDD"/>
    <property type="match status" value="1"/>
</dbReference>
<evidence type="ECO:0000313" key="10">
    <source>
        <dbReference type="Proteomes" id="UP001597163"/>
    </source>
</evidence>
<evidence type="ECO:0000256" key="5">
    <source>
        <dbReference type="ARBA" id="ARBA00023136"/>
    </source>
</evidence>
<evidence type="ECO:0000256" key="2">
    <source>
        <dbReference type="ARBA" id="ARBA00022475"/>
    </source>
</evidence>
<evidence type="ECO:0000256" key="1">
    <source>
        <dbReference type="ARBA" id="ARBA00004651"/>
    </source>
</evidence>
<dbReference type="Proteomes" id="UP001597163">
    <property type="component" value="Unassembled WGS sequence"/>
</dbReference>
<sequence>MATSTQSSMPTKKGKITVYFLAAPEDEEQTKAVKKYLSPVVRNSEIPIEILSDFEIPPGQDINEYKLQLYDADIVLAFISADFINDDQTYIRTQKVIERYNNDETIMLPILVRNCMWKSTPFVNLPLLPKNTQPLNNKQFWNSEDDALTSVVNDIYESINEFSYNNVDSVEDDVVEEASKADISELLSEMEITEPTADPTPASSLADSEIDVPDSTEALADQVEEVVEAKQTKAPIVEEEPIIEKKPIVEKEAKKETVKPRERKKIANVDMQVDWRKKYYRRVLWKRALAFFLDQILTTVPLFFIGSILGGVGWSAFASEEVIMDETAELTMNDWFFFIIIPMLLYFVVSAVVESSKYKGTFGKLIMKMEITDRQGNRIGFFRAFFRNILRFFMGYLYLLVIPFIIQIFTYRKYKKLFHDQISYTVVGERLKKEKHVK</sequence>
<feature type="transmembrane region" description="Helical" evidence="7">
    <location>
        <begin position="335"/>
        <end position="353"/>
    </location>
</feature>
<evidence type="ECO:0000256" key="3">
    <source>
        <dbReference type="ARBA" id="ARBA00022692"/>
    </source>
</evidence>
<dbReference type="EMBL" id="JBHTLJ010000001">
    <property type="protein sequence ID" value="MFD1161709.1"/>
    <property type="molecule type" value="Genomic_DNA"/>
</dbReference>
<dbReference type="InterPro" id="IPR051791">
    <property type="entry name" value="Pra-immunoreactive"/>
</dbReference>
<evidence type="ECO:0000259" key="8">
    <source>
        <dbReference type="Pfam" id="PF06271"/>
    </source>
</evidence>
<organism evidence="9 10">
    <name type="scientific">Hwangdonia seohaensis</name>
    <dbReference type="NCBI Taxonomy" id="1240727"/>
    <lineage>
        <taxon>Bacteria</taxon>
        <taxon>Pseudomonadati</taxon>
        <taxon>Bacteroidota</taxon>
        <taxon>Flavobacteriia</taxon>
        <taxon>Flavobacteriales</taxon>
        <taxon>Flavobacteriaceae</taxon>
        <taxon>Hwangdonia</taxon>
    </lineage>
</organism>
<feature type="domain" description="RDD" evidence="8">
    <location>
        <begin position="284"/>
        <end position="423"/>
    </location>
</feature>
<accession>A0ABW3R9D0</accession>
<evidence type="ECO:0000313" key="9">
    <source>
        <dbReference type="EMBL" id="MFD1161709.1"/>
    </source>
</evidence>
<keyword evidence="5 7" id="KW-0472">Membrane</keyword>
<keyword evidence="2" id="KW-1003">Cell membrane</keyword>
<comment type="subcellular location">
    <subcellularLocation>
        <location evidence="1">Cell membrane</location>
        <topology evidence="1">Multi-pass membrane protein</topology>
    </subcellularLocation>
</comment>
<reference evidence="10" key="1">
    <citation type="journal article" date="2019" name="Int. J. Syst. Evol. Microbiol.">
        <title>The Global Catalogue of Microorganisms (GCM) 10K type strain sequencing project: providing services to taxonomists for standard genome sequencing and annotation.</title>
        <authorList>
            <consortium name="The Broad Institute Genomics Platform"/>
            <consortium name="The Broad Institute Genome Sequencing Center for Infectious Disease"/>
            <person name="Wu L."/>
            <person name="Ma J."/>
        </authorList>
    </citation>
    <scope>NUCLEOTIDE SEQUENCE [LARGE SCALE GENOMIC DNA]</scope>
    <source>
        <strain evidence="10">CCUG 63246</strain>
    </source>
</reference>
<gene>
    <name evidence="9" type="ORF">ACFQ2E_04720</name>
</gene>
<keyword evidence="4 7" id="KW-1133">Transmembrane helix</keyword>
<evidence type="ECO:0000256" key="4">
    <source>
        <dbReference type="ARBA" id="ARBA00022989"/>
    </source>
</evidence>
<keyword evidence="3 7" id="KW-0812">Transmembrane</keyword>
<evidence type="ECO:0000256" key="6">
    <source>
        <dbReference type="SAM" id="MobiDB-lite"/>
    </source>
</evidence>
<evidence type="ECO:0000256" key="7">
    <source>
        <dbReference type="SAM" id="Phobius"/>
    </source>
</evidence>
<name>A0ABW3R9D0_9FLAO</name>
<protein>
    <submittedName>
        <fullName evidence="9">RDD family protein</fullName>
    </submittedName>
</protein>
<dbReference type="InterPro" id="IPR010432">
    <property type="entry name" value="RDD"/>
</dbReference>
<keyword evidence="10" id="KW-1185">Reference proteome</keyword>
<dbReference type="RefSeq" id="WP_311937148.1">
    <property type="nucleotide sequence ID" value="NZ_JAVSCK010000001.1"/>
</dbReference>
<dbReference type="PANTHER" id="PTHR36115">
    <property type="entry name" value="PROLINE-RICH ANTIGEN HOMOLOG-RELATED"/>
    <property type="match status" value="1"/>
</dbReference>
<proteinExistence type="predicted"/>
<comment type="caution">
    <text evidence="9">The sequence shown here is derived from an EMBL/GenBank/DDBJ whole genome shotgun (WGS) entry which is preliminary data.</text>
</comment>
<feature type="transmembrane region" description="Helical" evidence="7">
    <location>
        <begin position="288"/>
        <end position="315"/>
    </location>
</feature>